<dbReference type="RefSeq" id="WP_272463172.1">
    <property type="nucleotide sequence ID" value="NZ_JAPFQL010000075.1"/>
</dbReference>
<accession>A0ABT5GKP6</accession>
<evidence type="ECO:0000313" key="15">
    <source>
        <dbReference type="EMBL" id="MDC5698606.1"/>
    </source>
</evidence>
<comment type="caution">
    <text evidence="15">The sequence shown here is derived from an EMBL/GenBank/DDBJ whole genome shotgun (WGS) entry which is preliminary data.</text>
</comment>
<dbReference type="PANTHER" id="PTHR43289:SF6">
    <property type="entry name" value="SERINE_THREONINE-PROTEIN KINASE NEKL-3"/>
    <property type="match status" value="1"/>
</dbReference>
<dbReference type="Proteomes" id="UP001150259">
    <property type="component" value="Unassembled WGS sequence"/>
</dbReference>
<dbReference type="InterPro" id="IPR017441">
    <property type="entry name" value="Protein_kinase_ATP_BS"/>
</dbReference>
<dbReference type="PROSITE" id="PS50011">
    <property type="entry name" value="PROTEIN_KINASE_DOM"/>
    <property type="match status" value="1"/>
</dbReference>
<gene>
    <name evidence="15" type="primary">pknB</name>
    <name evidence="15" type="ORF">OO014_15215</name>
</gene>
<dbReference type="InterPro" id="IPR005543">
    <property type="entry name" value="PASTA_dom"/>
</dbReference>
<evidence type="ECO:0000256" key="5">
    <source>
        <dbReference type="ARBA" id="ARBA00022741"/>
    </source>
</evidence>
<evidence type="ECO:0000256" key="11">
    <source>
        <dbReference type="SAM" id="MobiDB-lite"/>
    </source>
</evidence>
<dbReference type="SMART" id="SM00220">
    <property type="entry name" value="S_TKc"/>
    <property type="match status" value="1"/>
</dbReference>
<keyword evidence="12" id="KW-1133">Transmembrane helix</keyword>
<evidence type="ECO:0000256" key="4">
    <source>
        <dbReference type="ARBA" id="ARBA00022737"/>
    </source>
</evidence>
<dbReference type="InterPro" id="IPR011009">
    <property type="entry name" value="Kinase-like_dom_sf"/>
</dbReference>
<dbReference type="PANTHER" id="PTHR43289">
    <property type="entry name" value="MITOGEN-ACTIVATED PROTEIN KINASE KINASE KINASE 20-RELATED"/>
    <property type="match status" value="1"/>
</dbReference>
<evidence type="ECO:0000256" key="3">
    <source>
        <dbReference type="ARBA" id="ARBA00022679"/>
    </source>
</evidence>
<evidence type="ECO:0000256" key="7">
    <source>
        <dbReference type="ARBA" id="ARBA00022840"/>
    </source>
</evidence>
<feature type="transmembrane region" description="Helical" evidence="12">
    <location>
        <begin position="359"/>
        <end position="381"/>
    </location>
</feature>
<keyword evidence="2" id="KW-0723">Serine/threonine-protein kinase</keyword>
<dbReference type="SUPFAM" id="SSF56112">
    <property type="entry name" value="Protein kinase-like (PK-like)"/>
    <property type="match status" value="1"/>
</dbReference>
<feature type="domain" description="PASTA" evidence="14">
    <location>
        <begin position="453"/>
        <end position="520"/>
    </location>
</feature>
<dbReference type="PROSITE" id="PS51178">
    <property type="entry name" value="PASTA"/>
    <property type="match status" value="2"/>
</dbReference>
<feature type="domain" description="PASTA" evidence="14">
    <location>
        <begin position="387"/>
        <end position="452"/>
    </location>
</feature>
<dbReference type="SMART" id="SM00740">
    <property type="entry name" value="PASTA"/>
    <property type="match status" value="3"/>
</dbReference>
<keyword evidence="3" id="KW-0808">Transferase</keyword>
<keyword evidence="12" id="KW-0472">Membrane</keyword>
<evidence type="ECO:0000256" key="1">
    <source>
        <dbReference type="ARBA" id="ARBA00012513"/>
    </source>
</evidence>
<dbReference type="InterPro" id="IPR008271">
    <property type="entry name" value="Ser/Thr_kinase_AS"/>
</dbReference>
<reference evidence="15 16" key="1">
    <citation type="submission" date="2022-11" db="EMBL/GenBank/DDBJ databases">
        <title>Anaerobic phenanthrene biodegradation by a DNRA strain PheN6.</title>
        <authorList>
            <person name="Zhang Z."/>
        </authorList>
    </citation>
    <scope>NUCLEOTIDE SEQUENCE [LARGE SCALE GENOMIC DNA]</scope>
    <source>
        <strain evidence="15 16">PheN6</strain>
    </source>
</reference>
<comment type="catalytic activity">
    <reaction evidence="8">
        <text>L-threonyl-[protein] + ATP = O-phospho-L-threonyl-[protein] + ADP + H(+)</text>
        <dbReference type="Rhea" id="RHEA:46608"/>
        <dbReference type="Rhea" id="RHEA-COMP:11060"/>
        <dbReference type="Rhea" id="RHEA-COMP:11605"/>
        <dbReference type="ChEBI" id="CHEBI:15378"/>
        <dbReference type="ChEBI" id="CHEBI:30013"/>
        <dbReference type="ChEBI" id="CHEBI:30616"/>
        <dbReference type="ChEBI" id="CHEBI:61977"/>
        <dbReference type="ChEBI" id="CHEBI:456216"/>
        <dbReference type="EC" id="2.7.11.1"/>
    </reaction>
</comment>
<evidence type="ECO:0000259" key="13">
    <source>
        <dbReference type="PROSITE" id="PS50011"/>
    </source>
</evidence>
<dbReference type="Gene3D" id="3.30.10.20">
    <property type="match status" value="2"/>
</dbReference>
<evidence type="ECO:0000256" key="10">
    <source>
        <dbReference type="PROSITE-ProRule" id="PRU10141"/>
    </source>
</evidence>
<dbReference type="Gene3D" id="3.30.200.20">
    <property type="entry name" value="Phosphorylase Kinase, domain 1"/>
    <property type="match status" value="1"/>
</dbReference>
<feature type="region of interest" description="Disordered" evidence="11">
    <location>
        <begin position="584"/>
        <end position="627"/>
    </location>
</feature>
<comment type="catalytic activity">
    <reaction evidence="9">
        <text>L-seryl-[protein] + ATP = O-phospho-L-seryl-[protein] + ADP + H(+)</text>
        <dbReference type="Rhea" id="RHEA:17989"/>
        <dbReference type="Rhea" id="RHEA-COMP:9863"/>
        <dbReference type="Rhea" id="RHEA-COMP:11604"/>
        <dbReference type="ChEBI" id="CHEBI:15378"/>
        <dbReference type="ChEBI" id="CHEBI:29999"/>
        <dbReference type="ChEBI" id="CHEBI:30616"/>
        <dbReference type="ChEBI" id="CHEBI:83421"/>
        <dbReference type="ChEBI" id="CHEBI:456216"/>
        <dbReference type="EC" id="2.7.11.1"/>
    </reaction>
</comment>
<dbReference type="EC" id="2.7.11.1" evidence="1"/>
<dbReference type="CDD" id="cd06577">
    <property type="entry name" value="PASTA_pknB"/>
    <property type="match status" value="3"/>
</dbReference>
<evidence type="ECO:0000259" key="14">
    <source>
        <dbReference type="PROSITE" id="PS51178"/>
    </source>
</evidence>
<sequence>MTTTPRVLGGRYEVGELIGRGGMADVHLGHDTRLGRQVAIKMLRSDLARDANFLKRFRKEAQSAAGLNHPSIVAIFDSGEDETWVEGPNGTLTTLPYMVMEYVDGQTLRQRLTAHQQLPPTEAIRITEGILDALAYSHRMGIVHRDIKPANVMITSNGHIKVMDFGIARAIADSAATMTQTQSVVGTAQYLSPEQAQGQTVDARSDLYSTGCLLFELLTGRPPFQGDSPVAIAYQHVGETPQPPSVYSSAVRGDLDAVTLHALAKDRRMRYQDAESFRADLENVRLGLPISEAASTGVAAGAAATQTLPASTAVVAAPTAVQPPVITSRRQRYENTAGMPAVGHDEGEDRERRGGAGRAALITLLVLAILGLVGWGAATWFGNQEPPVAVTTVPDLRGMDETAAERALTQAGLQGNRSEAANEAEAGKVFEQSPAAGDEVQEGTVVSYTVSTGPDSITIPDVRNFDREDAEKELADAGLTNVQIDERDDPDVAKDKVIETDPPIGTEVAKDAPVTLVVASGKTVVPEGQVGRDWSLASNTIANAGLNPKRVDVESNKTPGTVLSVEKEGESVDLGTEIKVEVAKAPAPTPTTETVTTTVTQTPTDTPTDTTTTSDAPAGGDAGGGGG</sequence>
<dbReference type="PROSITE" id="PS00107">
    <property type="entry name" value="PROTEIN_KINASE_ATP"/>
    <property type="match status" value="1"/>
</dbReference>
<feature type="binding site" evidence="10">
    <location>
        <position position="41"/>
    </location>
    <ligand>
        <name>ATP</name>
        <dbReference type="ChEBI" id="CHEBI:30616"/>
    </ligand>
</feature>
<dbReference type="GO" id="GO:0016301">
    <property type="term" value="F:kinase activity"/>
    <property type="evidence" value="ECO:0007669"/>
    <property type="project" value="UniProtKB-KW"/>
</dbReference>
<name>A0ABT5GKP6_9MICO</name>
<dbReference type="Pfam" id="PF03793">
    <property type="entry name" value="PASTA"/>
    <property type="match status" value="2"/>
</dbReference>
<feature type="compositionally biased region" description="Low complexity" evidence="11">
    <location>
        <begin position="584"/>
        <end position="619"/>
    </location>
</feature>
<dbReference type="Gene3D" id="1.10.510.10">
    <property type="entry name" value="Transferase(Phosphotransferase) domain 1"/>
    <property type="match status" value="1"/>
</dbReference>
<dbReference type="InterPro" id="IPR000719">
    <property type="entry name" value="Prot_kinase_dom"/>
</dbReference>
<dbReference type="Pfam" id="PF00069">
    <property type="entry name" value="Pkinase"/>
    <property type="match status" value="1"/>
</dbReference>
<keyword evidence="6 15" id="KW-0418">Kinase</keyword>
<feature type="domain" description="Protein kinase" evidence="13">
    <location>
        <begin position="12"/>
        <end position="286"/>
    </location>
</feature>
<proteinExistence type="predicted"/>
<evidence type="ECO:0000256" key="6">
    <source>
        <dbReference type="ARBA" id="ARBA00022777"/>
    </source>
</evidence>
<dbReference type="PROSITE" id="PS00108">
    <property type="entry name" value="PROTEIN_KINASE_ST"/>
    <property type="match status" value="1"/>
</dbReference>
<evidence type="ECO:0000256" key="12">
    <source>
        <dbReference type="SAM" id="Phobius"/>
    </source>
</evidence>
<keyword evidence="5 10" id="KW-0547">Nucleotide-binding</keyword>
<organism evidence="15 16">
    <name type="scientific">Intrasporangium calvum</name>
    <dbReference type="NCBI Taxonomy" id="53358"/>
    <lineage>
        <taxon>Bacteria</taxon>
        <taxon>Bacillati</taxon>
        <taxon>Actinomycetota</taxon>
        <taxon>Actinomycetes</taxon>
        <taxon>Micrococcales</taxon>
        <taxon>Intrasporangiaceae</taxon>
        <taxon>Intrasporangium</taxon>
    </lineage>
</organism>
<evidence type="ECO:0000313" key="16">
    <source>
        <dbReference type="Proteomes" id="UP001150259"/>
    </source>
</evidence>
<dbReference type="EMBL" id="JAPFQL010000075">
    <property type="protein sequence ID" value="MDC5698606.1"/>
    <property type="molecule type" value="Genomic_DNA"/>
</dbReference>
<keyword evidence="7 10" id="KW-0067">ATP-binding</keyword>
<protein>
    <recommendedName>
        <fullName evidence="1">non-specific serine/threonine protein kinase</fullName>
        <ecNumber evidence="1">2.7.11.1</ecNumber>
    </recommendedName>
</protein>
<keyword evidence="4" id="KW-0677">Repeat</keyword>
<keyword evidence="16" id="KW-1185">Reference proteome</keyword>
<evidence type="ECO:0000256" key="9">
    <source>
        <dbReference type="ARBA" id="ARBA00048679"/>
    </source>
</evidence>
<dbReference type="CDD" id="cd14014">
    <property type="entry name" value="STKc_PknB_like"/>
    <property type="match status" value="1"/>
</dbReference>
<evidence type="ECO:0000256" key="8">
    <source>
        <dbReference type="ARBA" id="ARBA00047899"/>
    </source>
</evidence>
<keyword evidence="12" id="KW-0812">Transmembrane</keyword>
<dbReference type="NCBIfam" id="NF033483">
    <property type="entry name" value="PknB_PASTA_kin"/>
    <property type="match status" value="1"/>
</dbReference>
<evidence type="ECO:0000256" key="2">
    <source>
        <dbReference type="ARBA" id="ARBA00022527"/>
    </source>
</evidence>